<name>A0A8J3VRM4_9ACTN</name>
<evidence type="ECO:0000256" key="2">
    <source>
        <dbReference type="ARBA" id="ARBA00023136"/>
    </source>
</evidence>
<feature type="domain" description="Beta-lactamase-related" evidence="3">
    <location>
        <begin position="32"/>
        <end position="325"/>
    </location>
</feature>
<keyword evidence="2" id="KW-0472">Membrane</keyword>
<evidence type="ECO:0000313" key="5">
    <source>
        <dbReference type="Proteomes" id="UP000642748"/>
    </source>
</evidence>
<evidence type="ECO:0000313" key="4">
    <source>
        <dbReference type="EMBL" id="GIH16302.1"/>
    </source>
</evidence>
<reference evidence="4" key="1">
    <citation type="submission" date="2021-01" db="EMBL/GenBank/DDBJ databases">
        <title>Whole genome shotgun sequence of Rugosimonospora africana NBRC 104875.</title>
        <authorList>
            <person name="Komaki H."/>
            <person name="Tamura T."/>
        </authorList>
    </citation>
    <scope>NUCLEOTIDE SEQUENCE</scope>
    <source>
        <strain evidence="4">NBRC 104875</strain>
    </source>
</reference>
<gene>
    <name evidence="4" type="ORF">Raf01_44740</name>
</gene>
<dbReference type="GO" id="GO:0016787">
    <property type="term" value="F:hydrolase activity"/>
    <property type="evidence" value="ECO:0007669"/>
    <property type="project" value="UniProtKB-KW"/>
</dbReference>
<dbReference type="InterPro" id="IPR001466">
    <property type="entry name" value="Beta-lactam-related"/>
</dbReference>
<evidence type="ECO:0000256" key="1">
    <source>
        <dbReference type="ARBA" id="ARBA00004370"/>
    </source>
</evidence>
<keyword evidence="4" id="KW-0378">Hydrolase</keyword>
<dbReference type="EMBL" id="BONZ01000041">
    <property type="protein sequence ID" value="GIH16302.1"/>
    <property type="molecule type" value="Genomic_DNA"/>
</dbReference>
<dbReference type="RefSeq" id="WP_203919893.1">
    <property type="nucleotide sequence ID" value="NZ_BONZ01000041.1"/>
</dbReference>
<dbReference type="SUPFAM" id="SSF56601">
    <property type="entry name" value="beta-lactamase/transpeptidase-like"/>
    <property type="match status" value="1"/>
</dbReference>
<organism evidence="4 5">
    <name type="scientific">Rugosimonospora africana</name>
    <dbReference type="NCBI Taxonomy" id="556532"/>
    <lineage>
        <taxon>Bacteria</taxon>
        <taxon>Bacillati</taxon>
        <taxon>Actinomycetota</taxon>
        <taxon>Actinomycetes</taxon>
        <taxon>Micromonosporales</taxon>
        <taxon>Micromonosporaceae</taxon>
        <taxon>Rugosimonospora</taxon>
    </lineage>
</organism>
<dbReference type="GO" id="GO:0016020">
    <property type="term" value="C:membrane"/>
    <property type="evidence" value="ECO:0007669"/>
    <property type="project" value="UniProtKB-SubCell"/>
</dbReference>
<dbReference type="PANTHER" id="PTHR46825:SF11">
    <property type="entry name" value="PENICILLIN-BINDING PROTEIN 4"/>
    <property type="match status" value="1"/>
</dbReference>
<dbReference type="Pfam" id="PF00144">
    <property type="entry name" value="Beta-lactamase"/>
    <property type="match status" value="1"/>
</dbReference>
<dbReference type="AlphaFoldDB" id="A0A8J3VRM4"/>
<dbReference type="Gene3D" id="3.40.710.10">
    <property type="entry name" value="DD-peptidase/beta-lactamase superfamily"/>
    <property type="match status" value="1"/>
</dbReference>
<comment type="subcellular location">
    <subcellularLocation>
        <location evidence="1">Membrane</location>
    </subcellularLocation>
</comment>
<proteinExistence type="predicted"/>
<comment type="caution">
    <text evidence="4">The sequence shown here is derived from an EMBL/GenBank/DDBJ whole genome shotgun (WGS) entry which is preliminary data.</text>
</comment>
<dbReference type="Proteomes" id="UP000642748">
    <property type="component" value="Unassembled WGS sequence"/>
</dbReference>
<dbReference type="InterPro" id="IPR012338">
    <property type="entry name" value="Beta-lactam/transpept-like"/>
</dbReference>
<dbReference type="InterPro" id="IPR050491">
    <property type="entry name" value="AmpC-like"/>
</dbReference>
<dbReference type="PANTHER" id="PTHR46825">
    <property type="entry name" value="D-ALANYL-D-ALANINE-CARBOXYPEPTIDASE/ENDOPEPTIDASE AMPH"/>
    <property type="match status" value="1"/>
</dbReference>
<sequence length="339" mass="36220">MPSLAEQVEAIAAATGFAGVVAVDDPAPVPGTGGRSFAAAYGMAHRAHRIPNTVDTRFAIASGTKGLTALTMVSLIEDGALRLSTTARSVLGKDLPLIGDDVTVEQLLAHRSGIGDYVDEEADHAVTDYLVPVPVHELATTEQYLTVLDGYPAKFAPGQRFSYCNGGYVVLALIAERTGGVPFPDLVRERVCVPAGMPDTEFLRSDELPDRTAIGYLSATQPRTNLLHLPVRAGGDGGIYSTAADLSAFWRALFGGRIVPHRWVAELVRPRSRASDRMRYGLGFWLHGSSDAVILDGYDAGVSFRSVHRPGTGLTHTVISNSSEGVWPIARHLYELLSG</sequence>
<accession>A0A8J3VRM4</accession>
<evidence type="ECO:0000259" key="3">
    <source>
        <dbReference type="Pfam" id="PF00144"/>
    </source>
</evidence>
<keyword evidence="5" id="KW-1185">Reference proteome</keyword>
<protein>
    <submittedName>
        <fullName evidence="4">Serine hydrolase</fullName>
    </submittedName>
</protein>